<evidence type="ECO:0000259" key="9">
    <source>
        <dbReference type="PROSITE" id="PS50045"/>
    </source>
</evidence>
<dbReference type="AlphaFoldDB" id="A0A517SAJ7"/>
<keyword evidence="1" id="KW-0547">Nucleotide-binding</keyword>
<dbReference type="PROSITE" id="PS50045">
    <property type="entry name" value="SIGMA54_INTERACT_4"/>
    <property type="match status" value="1"/>
</dbReference>
<dbReference type="SUPFAM" id="SSF52540">
    <property type="entry name" value="P-loop containing nucleoside triphosphate hydrolases"/>
    <property type="match status" value="1"/>
</dbReference>
<keyword evidence="3" id="KW-0805">Transcription regulation</keyword>
<dbReference type="InterPro" id="IPR009057">
    <property type="entry name" value="Homeodomain-like_sf"/>
</dbReference>
<evidence type="ECO:0000256" key="5">
    <source>
        <dbReference type="ARBA" id="ARBA00023163"/>
    </source>
</evidence>
<dbReference type="InParanoid" id="A0A517SAJ7"/>
<accession>A0A517SAJ7</accession>
<dbReference type="InterPro" id="IPR029016">
    <property type="entry name" value="GAF-like_dom_sf"/>
</dbReference>
<dbReference type="SUPFAM" id="SSF46689">
    <property type="entry name" value="Homeodomain-like"/>
    <property type="match status" value="1"/>
</dbReference>
<dbReference type="Pfam" id="PF25601">
    <property type="entry name" value="AAA_lid_14"/>
    <property type="match status" value="1"/>
</dbReference>
<name>A0A517SAJ7_9PLAN</name>
<dbReference type="PRINTS" id="PR01590">
    <property type="entry name" value="HTHFIS"/>
</dbReference>
<evidence type="ECO:0000259" key="8">
    <source>
        <dbReference type="PROSITE" id="PS50006"/>
    </source>
</evidence>
<dbReference type="InterPro" id="IPR000253">
    <property type="entry name" value="FHA_dom"/>
</dbReference>
<dbReference type="Pfam" id="PF02954">
    <property type="entry name" value="HTH_8"/>
    <property type="match status" value="1"/>
</dbReference>
<evidence type="ECO:0000256" key="3">
    <source>
        <dbReference type="ARBA" id="ARBA00023015"/>
    </source>
</evidence>
<dbReference type="FunFam" id="3.40.50.300:FF:000006">
    <property type="entry name" value="DNA-binding transcriptional regulator NtrC"/>
    <property type="match status" value="1"/>
</dbReference>
<dbReference type="PROSITE" id="PS50006">
    <property type="entry name" value="FHA_DOMAIN"/>
    <property type="match status" value="1"/>
</dbReference>
<feature type="coiled-coil region" evidence="6">
    <location>
        <begin position="309"/>
        <end position="336"/>
    </location>
</feature>
<protein>
    <submittedName>
        <fullName evidence="10">Transcriptional regulatory protein ZraR</fullName>
    </submittedName>
</protein>
<dbReference type="SMART" id="SM00240">
    <property type="entry name" value="FHA"/>
    <property type="match status" value="1"/>
</dbReference>
<dbReference type="InterPro" id="IPR025662">
    <property type="entry name" value="Sigma_54_int_dom_ATP-bd_1"/>
</dbReference>
<feature type="domain" description="Sigma-54 factor interaction" evidence="9">
    <location>
        <begin position="336"/>
        <end position="565"/>
    </location>
</feature>
<keyword evidence="11" id="KW-1185">Reference proteome</keyword>
<dbReference type="KEGG" id="ccos:Pan44_11570"/>
<dbReference type="GO" id="GO:0043565">
    <property type="term" value="F:sequence-specific DNA binding"/>
    <property type="evidence" value="ECO:0007669"/>
    <property type="project" value="InterPro"/>
</dbReference>
<keyword evidence="5" id="KW-0804">Transcription</keyword>
<dbReference type="InterPro" id="IPR058031">
    <property type="entry name" value="AAA_lid_NorR"/>
</dbReference>
<dbReference type="InterPro" id="IPR002197">
    <property type="entry name" value="HTH_Fis"/>
</dbReference>
<organism evidence="10 11">
    <name type="scientific">Caulifigura coniformis</name>
    <dbReference type="NCBI Taxonomy" id="2527983"/>
    <lineage>
        <taxon>Bacteria</taxon>
        <taxon>Pseudomonadati</taxon>
        <taxon>Planctomycetota</taxon>
        <taxon>Planctomycetia</taxon>
        <taxon>Planctomycetales</taxon>
        <taxon>Planctomycetaceae</taxon>
        <taxon>Caulifigura</taxon>
    </lineage>
</organism>
<feature type="region of interest" description="Disordered" evidence="7">
    <location>
        <begin position="587"/>
        <end position="629"/>
    </location>
</feature>
<dbReference type="Gene3D" id="2.60.200.20">
    <property type="match status" value="1"/>
</dbReference>
<dbReference type="Pfam" id="PF01590">
    <property type="entry name" value="GAF"/>
    <property type="match status" value="1"/>
</dbReference>
<dbReference type="Gene3D" id="3.40.50.300">
    <property type="entry name" value="P-loop containing nucleotide triphosphate hydrolases"/>
    <property type="match status" value="1"/>
</dbReference>
<evidence type="ECO:0000256" key="6">
    <source>
        <dbReference type="SAM" id="Coils"/>
    </source>
</evidence>
<dbReference type="Gene3D" id="1.10.8.60">
    <property type="match status" value="1"/>
</dbReference>
<dbReference type="SUPFAM" id="SSF55781">
    <property type="entry name" value="GAF domain-like"/>
    <property type="match status" value="1"/>
</dbReference>
<dbReference type="InterPro" id="IPR027417">
    <property type="entry name" value="P-loop_NTPase"/>
</dbReference>
<dbReference type="PANTHER" id="PTHR32071">
    <property type="entry name" value="TRANSCRIPTIONAL REGULATORY PROTEIN"/>
    <property type="match status" value="1"/>
</dbReference>
<dbReference type="CDD" id="cd00060">
    <property type="entry name" value="FHA"/>
    <property type="match status" value="1"/>
</dbReference>
<evidence type="ECO:0000313" key="10">
    <source>
        <dbReference type="EMBL" id="QDT53142.1"/>
    </source>
</evidence>
<reference evidence="10 11" key="1">
    <citation type="submission" date="2019-02" db="EMBL/GenBank/DDBJ databases">
        <title>Deep-cultivation of Planctomycetes and their phenomic and genomic characterization uncovers novel biology.</title>
        <authorList>
            <person name="Wiegand S."/>
            <person name="Jogler M."/>
            <person name="Boedeker C."/>
            <person name="Pinto D."/>
            <person name="Vollmers J."/>
            <person name="Rivas-Marin E."/>
            <person name="Kohn T."/>
            <person name="Peeters S.H."/>
            <person name="Heuer A."/>
            <person name="Rast P."/>
            <person name="Oberbeckmann S."/>
            <person name="Bunk B."/>
            <person name="Jeske O."/>
            <person name="Meyerdierks A."/>
            <person name="Storesund J.E."/>
            <person name="Kallscheuer N."/>
            <person name="Luecker S."/>
            <person name="Lage O.M."/>
            <person name="Pohl T."/>
            <person name="Merkel B.J."/>
            <person name="Hornburger P."/>
            <person name="Mueller R.-W."/>
            <person name="Bruemmer F."/>
            <person name="Labrenz M."/>
            <person name="Spormann A.M."/>
            <person name="Op den Camp H."/>
            <person name="Overmann J."/>
            <person name="Amann R."/>
            <person name="Jetten M.S.M."/>
            <person name="Mascher T."/>
            <person name="Medema M.H."/>
            <person name="Devos D.P."/>
            <person name="Kaster A.-K."/>
            <person name="Ovreas L."/>
            <person name="Rohde M."/>
            <person name="Galperin M.Y."/>
            <person name="Jogler C."/>
        </authorList>
    </citation>
    <scope>NUCLEOTIDE SEQUENCE [LARGE SCALE GENOMIC DNA]</scope>
    <source>
        <strain evidence="10 11">Pan44</strain>
    </source>
</reference>
<dbReference type="SUPFAM" id="SSF49879">
    <property type="entry name" value="SMAD/FHA domain"/>
    <property type="match status" value="1"/>
</dbReference>
<dbReference type="Gene3D" id="1.10.10.60">
    <property type="entry name" value="Homeodomain-like"/>
    <property type="match status" value="1"/>
</dbReference>
<evidence type="ECO:0000256" key="7">
    <source>
        <dbReference type="SAM" id="MobiDB-lite"/>
    </source>
</evidence>
<keyword evidence="2" id="KW-0067">ATP-binding</keyword>
<evidence type="ECO:0000256" key="4">
    <source>
        <dbReference type="ARBA" id="ARBA00023125"/>
    </source>
</evidence>
<dbReference type="InterPro" id="IPR003593">
    <property type="entry name" value="AAA+_ATPase"/>
</dbReference>
<gene>
    <name evidence="10" type="primary">zraR_3</name>
    <name evidence="10" type="ORF">Pan44_11570</name>
</gene>
<proteinExistence type="predicted"/>
<evidence type="ECO:0000313" key="11">
    <source>
        <dbReference type="Proteomes" id="UP000315700"/>
    </source>
</evidence>
<dbReference type="InterPro" id="IPR025944">
    <property type="entry name" value="Sigma_54_int_dom_CS"/>
</dbReference>
<dbReference type="PANTHER" id="PTHR32071:SF57">
    <property type="entry name" value="C4-DICARBOXYLATE TRANSPORT TRANSCRIPTIONAL REGULATORY PROTEIN DCTD"/>
    <property type="match status" value="1"/>
</dbReference>
<dbReference type="EMBL" id="CP036271">
    <property type="protein sequence ID" value="QDT53142.1"/>
    <property type="molecule type" value="Genomic_DNA"/>
</dbReference>
<dbReference type="InterPro" id="IPR003018">
    <property type="entry name" value="GAF"/>
</dbReference>
<dbReference type="InterPro" id="IPR002078">
    <property type="entry name" value="Sigma_54_int"/>
</dbReference>
<dbReference type="SMART" id="SM00382">
    <property type="entry name" value="AAA"/>
    <property type="match status" value="1"/>
</dbReference>
<dbReference type="OrthoDB" id="9761019at2"/>
<feature type="domain" description="FHA" evidence="8">
    <location>
        <begin position="39"/>
        <end position="88"/>
    </location>
</feature>
<evidence type="ECO:0000256" key="1">
    <source>
        <dbReference type="ARBA" id="ARBA00022741"/>
    </source>
</evidence>
<dbReference type="SMART" id="SM00065">
    <property type="entry name" value="GAF"/>
    <property type="match status" value="1"/>
</dbReference>
<sequence length="691" mass="76126">MESNELTRVDTVSPVVNYLVVQRGPARLEVVDLIPGTRLTIGRSPGNRIVIPDPKCSRQHCEIYGRENRWFLRDLDSRNGVVVDGQRISSDWELELGQTISLGTCQLVLTDVHPDLATSNSITPSDPYAIIERKAGTQFDRPRRVAQEGPGASDLFQLARAMNAAVDTVALADCVLEGVMKGTNSDVGGILLFPSMAGGTDSSALRLISARGGENTGFSKYLSDIVLHDCEAILAHDIAENSLLMARDSITSLAARSAICAPVRHKGVVVGLIHLYVTAEGRALDADCLEFTLAVADQFASVLEAVREREQLAVGLSRVESQFQELRQQLAVETELVGRSPLLDKVRNAIARVAPTDATVMIRGESGVGKELVARAVHFNSARKTGPFVCVNCAALTETLLESELFGHEKGAFTGASAQKAGKFEQAHMGTIFLDEVGEMSPDIQSKFLRVLEGNPFERVGGDKAINVDVRVVTATNRNLEMAVREGKFRQDLFFRLQVIEVVAPPLREHPEDIPAITQHFLERFGRKSRVRVKGLNREAMELLKRHPWPGNVRELRNVIERAVILTDHEVLTPADITLSHIEANLQSPLPGETQARPATPRSDTVTERPTEPGPRSASPAPPPIDPNRIWFDLAEEGATLDEIDKLYIHAVLEHCKWNKSNAARLLDIERTTLDRRLKRYGLERPSRDEE</sequence>
<dbReference type="Pfam" id="PF00158">
    <property type="entry name" value="Sigma54_activat"/>
    <property type="match status" value="1"/>
</dbReference>
<evidence type="ECO:0000256" key="2">
    <source>
        <dbReference type="ARBA" id="ARBA00022840"/>
    </source>
</evidence>
<dbReference type="Gene3D" id="3.30.450.40">
    <property type="match status" value="1"/>
</dbReference>
<dbReference type="GO" id="GO:0006355">
    <property type="term" value="P:regulation of DNA-templated transcription"/>
    <property type="evidence" value="ECO:0007669"/>
    <property type="project" value="InterPro"/>
</dbReference>
<dbReference type="CDD" id="cd00009">
    <property type="entry name" value="AAA"/>
    <property type="match status" value="1"/>
</dbReference>
<dbReference type="PROSITE" id="PS00675">
    <property type="entry name" value="SIGMA54_INTERACT_1"/>
    <property type="match status" value="1"/>
</dbReference>
<dbReference type="Proteomes" id="UP000315700">
    <property type="component" value="Chromosome"/>
</dbReference>
<dbReference type="PROSITE" id="PS00688">
    <property type="entry name" value="SIGMA54_INTERACT_3"/>
    <property type="match status" value="1"/>
</dbReference>
<dbReference type="InterPro" id="IPR008984">
    <property type="entry name" value="SMAD_FHA_dom_sf"/>
</dbReference>
<keyword evidence="4" id="KW-0238">DNA-binding</keyword>
<dbReference type="GO" id="GO:0005524">
    <property type="term" value="F:ATP binding"/>
    <property type="evidence" value="ECO:0007669"/>
    <property type="project" value="UniProtKB-KW"/>
</dbReference>
<dbReference type="Pfam" id="PF00498">
    <property type="entry name" value="FHA"/>
    <property type="match status" value="1"/>
</dbReference>
<keyword evidence="6" id="KW-0175">Coiled coil</keyword>